<feature type="transmembrane region" description="Helical" evidence="3">
    <location>
        <begin position="267"/>
        <end position="287"/>
    </location>
</feature>
<feature type="transmembrane region" description="Helical" evidence="3">
    <location>
        <begin position="401"/>
        <end position="419"/>
    </location>
</feature>
<dbReference type="SUPFAM" id="SSF48452">
    <property type="entry name" value="TPR-like"/>
    <property type="match status" value="1"/>
</dbReference>
<dbReference type="RefSeq" id="WP_052395006.1">
    <property type="nucleotide sequence ID" value="NZ_JACHET010000001.1"/>
</dbReference>
<reference evidence="4 5" key="1">
    <citation type="submission" date="2020-08" db="EMBL/GenBank/DDBJ databases">
        <title>Genomic Encyclopedia of Type Strains, Phase IV (KMG-IV): sequencing the most valuable type-strain genomes for metagenomic binning, comparative biology and taxonomic classification.</title>
        <authorList>
            <person name="Goeker M."/>
        </authorList>
    </citation>
    <scope>NUCLEOTIDE SEQUENCE [LARGE SCALE GENOMIC DNA]</scope>
    <source>
        <strain evidence="4 5">DSM 107085</strain>
    </source>
</reference>
<dbReference type="EMBL" id="JACHET010000001">
    <property type="protein sequence ID" value="MBB6185568.1"/>
    <property type="molecule type" value="Genomic_DNA"/>
</dbReference>
<dbReference type="PANTHER" id="PTHR44227:SF3">
    <property type="entry name" value="PROTEIN O-MANNOSYL-TRANSFERASE TMTC4"/>
    <property type="match status" value="1"/>
</dbReference>
<evidence type="ECO:0008006" key="6">
    <source>
        <dbReference type="Google" id="ProtNLM"/>
    </source>
</evidence>
<accession>A0A841KUG6</accession>
<feature type="transmembrane region" description="Helical" evidence="3">
    <location>
        <begin position="370"/>
        <end position="395"/>
    </location>
</feature>
<gene>
    <name evidence="4" type="ORF">HNQ86_002913</name>
</gene>
<evidence type="ECO:0000313" key="4">
    <source>
        <dbReference type="EMBL" id="MBB6185568.1"/>
    </source>
</evidence>
<keyword evidence="3" id="KW-1133">Transmembrane helix</keyword>
<keyword evidence="2" id="KW-0802">TPR repeat</keyword>
<feature type="transmembrane region" description="Helical" evidence="3">
    <location>
        <begin position="341"/>
        <end position="363"/>
    </location>
</feature>
<feature type="transmembrane region" description="Helical" evidence="3">
    <location>
        <begin position="307"/>
        <end position="329"/>
    </location>
</feature>
<keyword evidence="1" id="KW-0677">Repeat</keyword>
<evidence type="ECO:0000313" key="5">
    <source>
        <dbReference type="Proteomes" id="UP000560000"/>
    </source>
</evidence>
<dbReference type="OrthoDB" id="8566379at2"/>
<feature type="transmembrane region" description="Helical" evidence="3">
    <location>
        <begin position="137"/>
        <end position="160"/>
    </location>
</feature>
<feature type="transmembrane region" description="Helical" evidence="3">
    <location>
        <begin position="431"/>
        <end position="450"/>
    </location>
</feature>
<keyword evidence="3" id="KW-0812">Transmembrane</keyword>
<feature type="transmembrane region" description="Helical" evidence="3">
    <location>
        <begin position="202"/>
        <end position="222"/>
    </location>
</feature>
<evidence type="ECO:0000256" key="2">
    <source>
        <dbReference type="ARBA" id="ARBA00022803"/>
    </source>
</evidence>
<dbReference type="InterPro" id="IPR011990">
    <property type="entry name" value="TPR-like_helical_dom_sf"/>
</dbReference>
<name>A0A841KUG6_9GAMM</name>
<feature type="transmembrane region" description="Helical" evidence="3">
    <location>
        <begin position="166"/>
        <end position="182"/>
    </location>
</feature>
<sequence>MNQHSRSRGQAGWLLLAALAVTTLVYWPGLSGGWLFDDFPNIVENPGVQPSHASIATLTQAALSSPSSTFKRPLASLSFAANYLVGGLHPFGWKLTNLIIHLLNGILLFFLTRKLLDLAPRNTESGLVNATAAKWSGTIAASITAAWLLLPINLTGVLYVVQRMESLANAFVLLGLLGYVAGRQRMMERVPIPRPDAARRAWRGFLLCVLSVAACTLVGGTAKETAAMLPLYAFLIEWIMFRFRTTDPGQTSATSSASDASKTEWKVVAFFVVSLAIPLIAGLIWLLPKVMSPEAWATRDFTLQTRLLSEMRIVVGYIAWSLLALPHWLSFYHDDYRISTGWLHPWSTLASALILLLLVISVFKLRQRRPLVALGIALFLGCHLLTATIIPLELIYEHRNYFASFGLLLAIMPLLVVPGRSWMARTRQGSALLAILTWTALTAATAYAWGNPLRLAEELAARAPHSPRAQYELGRSYIIASGYDPASPYTPMVYPPLERAARLPDSSILPQQALIFFNARMHRPIKDVWWDSLIASLKRRKPGVQDESSLAALVQCARTGLCILPEARMQAAFKAAISHPDTDARIWSYYSDYAWNVMGDHSLGLSLIQRAVSDAPDEPAYHITLARMLIANGEFEQARKQIAALERLNIGGRLEGSIRNLRGQMPAS</sequence>
<proteinExistence type="predicted"/>
<evidence type="ECO:0000256" key="3">
    <source>
        <dbReference type="SAM" id="Phobius"/>
    </source>
</evidence>
<comment type="caution">
    <text evidence="4">The sequence shown here is derived from an EMBL/GenBank/DDBJ whole genome shotgun (WGS) entry which is preliminary data.</text>
</comment>
<dbReference type="PANTHER" id="PTHR44227">
    <property type="match status" value="1"/>
</dbReference>
<feature type="transmembrane region" description="Helical" evidence="3">
    <location>
        <begin position="12"/>
        <end position="30"/>
    </location>
</feature>
<dbReference type="AlphaFoldDB" id="A0A841KUG6"/>
<dbReference type="Proteomes" id="UP000560000">
    <property type="component" value="Unassembled WGS sequence"/>
</dbReference>
<feature type="transmembrane region" description="Helical" evidence="3">
    <location>
        <begin position="98"/>
        <end position="116"/>
    </location>
</feature>
<protein>
    <recommendedName>
        <fullName evidence="6">Tetratricopeptide repeat protein</fullName>
    </recommendedName>
</protein>
<evidence type="ECO:0000256" key="1">
    <source>
        <dbReference type="ARBA" id="ARBA00022737"/>
    </source>
</evidence>
<dbReference type="InterPro" id="IPR052346">
    <property type="entry name" value="O-mannosyl-transferase_TMTC"/>
</dbReference>
<keyword evidence="3" id="KW-0472">Membrane</keyword>
<organism evidence="4 5">
    <name type="scientific">Oleiagrimonas soli</name>
    <dbReference type="NCBI Taxonomy" id="1543381"/>
    <lineage>
        <taxon>Bacteria</taxon>
        <taxon>Pseudomonadati</taxon>
        <taxon>Pseudomonadota</taxon>
        <taxon>Gammaproteobacteria</taxon>
        <taxon>Lysobacterales</taxon>
        <taxon>Rhodanobacteraceae</taxon>
        <taxon>Oleiagrimonas</taxon>
    </lineage>
</organism>
<dbReference type="Gene3D" id="1.25.40.10">
    <property type="entry name" value="Tetratricopeptide repeat domain"/>
    <property type="match status" value="1"/>
</dbReference>